<sequence length="100" mass="11791">MQENYLPPDHDDFLTPEQIKLRYQDTSLIIFKEQRNRNRNYLSFGTSRRTIEYSNFGSKRENSINKSTEPPSCFGFKNCHFVEKVKSEVTSGCNLEDNFI</sequence>
<evidence type="ECO:0000313" key="2">
    <source>
        <dbReference type="Proteomes" id="UP000826195"/>
    </source>
</evidence>
<accession>A0AAV7IQA6</accession>
<comment type="caution">
    <text evidence="1">The sequence shown here is derived from an EMBL/GenBank/DDBJ whole genome shotgun (WGS) entry which is preliminary data.</text>
</comment>
<protein>
    <submittedName>
        <fullName evidence="1">Uncharacterized protein</fullName>
    </submittedName>
</protein>
<dbReference type="Proteomes" id="UP000826195">
    <property type="component" value="Unassembled WGS sequence"/>
</dbReference>
<organism evidence="1 2">
    <name type="scientific">Cotesia glomerata</name>
    <name type="common">Lepidopteran parasitic wasp</name>
    <name type="synonym">Apanteles glomeratus</name>
    <dbReference type="NCBI Taxonomy" id="32391"/>
    <lineage>
        <taxon>Eukaryota</taxon>
        <taxon>Metazoa</taxon>
        <taxon>Ecdysozoa</taxon>
        <taxon>Arthropoda</taxon>
        <taxon>Hexapoda</taxon>
        <taxon>Insecta</taxon>
        <taxon>Pterygota</taxon>
        <taxon>Neoptera</taxon>
        <taxon>Endopterygota</taxon>
        <taxon>Hymenoptera</taxon>
        <taxon>Apocrita</taxon>
        <taxon>Ichneumonoidea</taxon>
        <taxon>Braconidae</taxon>
        <taxon>Microgastrinae</taxon>
        <taxon>Cotesia</taxon>
    </lineage>
</organism>
<keyword evidence="2" id="KW-1185">Reference proteome</keyword>
<evidence type="ECO:0000313" key="1">
    <source>
        <dbReference type="EMBL" id="KAH0557275.1"/>
    </source>
</evidence>
<name>A0AAV7IQA6_COTGL</name>
<proteinExistence type="predicted"/>
<reference evidence="1 2" key="1">
    <citation type="journal article" date="2021" name="J. Hered.">
        <title>A chromosome-level genome assembly of the parasitoid wasp, Cotesia glomerata (Hymenoptera: Braconidae).</title>
        <authorList>
            <person name="Pinto B.J."/>
            <person name="Weis J.J."/>
            <person name="Gamble T."/>
            <person name="Ode P.J."/>
            <person name="Paul R."/>
            <person name="Zaspel J.M."/>
        </authorList>
    </citation>
    <scope>NUCLEOTIDE SEQUENCE [LARGE SCALE GENOMIC DNA]</scope>
    <source>
        <strain evidence="1">CgM1</strain>
    </source>
</reference>
<gene>
    <name evidence="1" type="ORF">KQX54_002675</name>
</gene>
<dbReference type="AlphaFoldDB" id="A0AAV7IQA6"/>
<dbReference type="EMBL" id="JAHXZJ010000747">
    <property type="protein sequence ID" value="KAH0557275.1"/>
    <property type="molecule type" value="Genomic_DNA"/>
</dbReference>